<organism evidence="2 3">
    <name type="scientific">Streptomyces naganishii JCM 4654</name>
    <dbReference type="NCBI Taxonomy" id="1306179"/>
    <lineage>
        <taxon>Bacteria</taxon>
        <taxon>Bacillati</taxon>
        <taxon>Actinomycetota</taxon>
        <taxon>Actinomycetes</taxon>
        <taxon>Kitasatosporales</taxon>
        <taxon>Streptomycetaceae</taxon>
        <taxon>Streptomyces</taxon>
    </lineage>
</organism>
<reference evidence="2" key="1">
    <citation type="journal article" date="2014" name="Int. J. Syst. Evol. Microbiol.">
        <title>Complete genome sequence of Corynebacterium casei LMG S-19264T (=DSM 44701T), isolated from a smear-ripened cheese.</title>
        <authorList>
            <consortium name="US DOE Joint Genome Institute (JGI-PGF)"/>
            <person name="Walter F."/>
            <person name="Albersmeier A."/>
            <person name="Kalinowski J."/>
            <person name="Ruckert C."/>
        </authorList>
    </citation>
    <scope>NUCLEOTIDE SEQUENCE</scope>
    <source>
        <strain evidence="2">JCM 4654</strain>
    </source>
</reference>
<comment type="caution">
    <text evidence="2">The sequence shown here is derived from an EMBL/GenBank/DDBJ whole genome shotgun (WGS) entry which is preliminary data.</text>
</comment>
<feature type="region of interest" description="Disordered" evidence="1">
    <location>
        <begin position="1"/>
        <end position="39"/>
    </location>
</feature>
<gene>
    <name evidence="2" type="ORF">GCM10010508_03550</name>
</gene>
<proteinExistence type="predicted"/>
<evidence type="ECO:0000313" key="3">
    <source>
        <dbReference type="Proteomes" id="UP000608955"/>
    </source>
</evidence>
<keyword evidence="3" id="KW-1185">Reference proteome</keyword>
<accession>A0A918XZE1</accession>
<dbReference type="Proteomes" id="UP000608955">
    <property type="component" value="Unassembled WGS sequence"/>
</dbReference>
<reference evidence="2" key="2">
    <citation type="submission" date="2020-09" db="EMBL/GenBank/DDBJ databases">
        <authorList>
            <person name="Sun Q."/>
            <person name="Ohkuma M."/>
        </authorList>
    </citation>
    <scope>NUCLEOTIDE SEQUENCE</scope>
    <source>
        <strain evidence="2">JCM 4654</strain>
    </source>
</reference>
<evidence type="ECO:0000256" key="1">
    <source>
        <dbReference type="SAM" id="MobiDB-lite"/>
    </source>
</evidence>
<dbReference type="EMBL" id="BMVF01000001">
    <property type="protein sequence ID" value="GHD84243.1"/>
    <property type="molecule type" value="Genomic_DNA"/>
</dbReference>
<evidence type="ECO:0000313" key="2">
    <source>
        <dbReference type="EMBL" id="GHD84243.1"/>
    </source>
</evidence>
<sequence length="74" mass="7995">MITSHSTAQAAAHPGRSTSMNTTVPKIAQTIPHRLSQNRARRGLRAVVGSLPVRITDQLLPAAYPFLYAAHTYG</sequence>
<name>A0A918XZE1_9ACTN</name>
<protein>
    <submittedName>
        <fullName evidence="2">Uncharacterized protein</fullName>
    </submittedName>
</protein>
<dbReference type="AlphaFoldDB" id="A0A918XZE1"/>